<dbReference type="EMBL" id="KN846973">
    <property type="protein sequence ID" value="KIW78614.1"/>
    <property type="molecule type" value="Genomic_DNA"/>
</dbReference>
<dbReference type="Proteomes" id="UP000053029">
    <property type="component" value="Unassembled WGS sequence"/>
</dbReference>
<dbReference type="VEuPathDB" id="FungiDB:Z517_08452"/>
<dbReference type="RefSeq" id="XP_013282422.1">
    <property type="nucleotide sequence ID" value="XM_013426968.1"/>
</dbReference>
<evidence type="ECO:0000313" key="3">
    <source>
        <dbReference type="Proteomes" id="UP000053029"/>
    </source>
</evidence>
<gene>
    <name evidence="2" type="ORF">Z517_08452</name>
</gene>
<dbReference type="ESTHER" id="9euro-a0a0d2h1w2">
    <property type="family name" value="Zearalenone-hydrolase"/>
</dbReference>
<name>A0A0D2H1W2_9EURO</name>
<dbReference type="PANTHER" id="PTHR43433">
    <property type="entry name" value="HYDROLASE, ALPHA/BETA FOLD FAMILY PROTEIN"/>
    <property type="match status" value="1"/>
</dbReference>
<accession>A0A0D2H1W2</accession>
<dbReference type="Gene3D" id="3.40.50.1820">
    <property type="entry name" value="alpha/beta hydrolase"/>
    <property type="match status" value="1"/>
</dbReference>
<dbReference type="HOGENOM" id="CLU_1049722_0_0_1"/>
<dbReference type="SUPFAM" id="SSF53474">
    <property type="entry name" value="alpha/beta-Hydrolases"/>
    <property type="match status" value="1"/>
</dbReference>
<proteinExistence type="predicted"/>
<dbReference type="GeneID" id="25307942"/>
<dbReference type="InterPro" id="IPR050471">
    <property type="entry name" value="AB_hydrolase"/>
</dbReference>
<organism evidence="2 3">
    <name type="scientific">Fonsecaea pedrosoi CBS 271.37</name>
    <dbReference type="NCBI Taxonomy" id="1442368"/>
    <lineage>
        <taxon>Eukaryota</taxon>
        <taxon>Fungi</taxon>
        <taxon>Dikarya</taxon>
        <taxon>Ascomycota</taxon>
        <taxon>Pezizomycotina</taxon>
        <taxon>Eurotiomycetes</taxon>
        <taxon>Chaetothyriomycetidae</taxon>
        <taxon>Chaetothyriales</taxon>
        <taxon>Herpotrichiellaceae</taxon>
        <taxon>Fonsecaea</taxon>
    </lineage>
</organism>
<reference evidence="2 3" key="1">
    <citation type="submission" date="2015-01" db="EMBL/GenBank/DDBJ databases">
        <title>The Genome Sequence of Fonsecaea pedrosoi CBS 271.37.</title>
        <authorList>
            <consortium name="The Broad Institute Genomics Platform"/>
            <person name="Cuomo C."/>
            <person name="de Hoog S."/>
            <person name="Gorbushina A."/>
            <person name="Stielow B."/>
            <person name="Teixiera M."/>
            <person name="Abouelleil A."/>
            <person name="Chapman S.B."/>
            <person name="Priest M."/>
            <person name="Young S.K."/>
            <person name="Wortman J."/>
            <person name="Nusbaum C."/>
            <person name="Birren B."/>
        </authorList>
    </citation>
    <scope>NUCLEOTIDE SEQUENCE [LARGE SCALE GENOMIC DNA]</scope>
    <source>
        <strain evidence="2 3">CBS 271.37</strain>
    </source>
</reference>
<dbReference type="GO" id="GO:0004806">
    <property type="term" value="F:triacylglycerol lipase activity"/>
    <property type="evidence" value="ECO:0007669"/>
    <property type="project" value="TreeGrafter"/>
</dbReference>
<evidence type="ECO:0000313" key="2">
    <source>
        <dbReference type="EMBL" id="KIW78614.1"/>
    </source>
</evidence>
<dbReference type="InterPro" id="IPR029058">
    <property type="entry name" value="AB_hydrolase_fold"/>
</dbReference>
<sequence length="267" mass="28965">MPAQRTRSNVRTNDGITWYYEQEGSGPDIVLIPDGVGDCGLFDQPMSTIASSGFRVTTFDMPGMSRSAATAPPETYQDVTGQKLAGYIATLMDELGIKSAAVWGCSSGATTVLALCSGFPERVRNGMPHEVPTVNPDSLKNIHEVTDTDALTAELAATIRTMSANEAAWDALGAEVHERLRGNYARWAYGYPRTIPGSAATKTEDLHKVPIDWTVGGAGPMQAFFENVVIATREKIPITTLPGFHFPYVSHPEAFARYVVETSRKYV</sequence>
<protein>
    <recommendedName>
        <fullName evidence="1">AB hydrolase-1 domain-containing protein</fullName>
    </recommendedName>
</protein>
<feature type="domain" description="AB hydrolase-1" evidence="1">
    <location>
        <begin position="44"/>
        <end position="127"/>
    </location>
</feature>
<dbReference type="AlphaFoldDB" id="A0A0D2H1W2"/>
<dbReference type="Pfam" id="PF00561">
    <property type="entry name" value="Abhydrolase_1"/>
    <property type="match status" value="1"/>
</dbReference>
<dbReference type="InterPro" id="IPR000073">
    <property type="entry name" value="AB_hydrolase_1"/>
</dbReference>
<dbReference type="GO" id="GO:0046503">
    <property type="term" value="P:glycerolipid catabolic process"/>
    <property type="evidence" value="ECO:0007669"/>
    <property type="project" value="TreeGrafter"/>
</dbReference>
<keyword evidence="3" id="KW-1185">Reference proteome</keyword>
<dbReference type="OrthoDB" id="408373at2759"/>
<evidence type="ECO:0000259" key="1">
    <source>
        <dbReference type="Pfam" id="PF00561"/>
    </source>
</evidence>
<dbReference type="PANTHER" id="PTHR43433:SF5">
    <property type="entry name" value="AB HYDROLASE-1 DOMAIN-CONTAINING PROTEIN"/>
    <property type="match status" value="1"/>
</dbReference>